<dbReference type="Gene3D" id="3.40.1090.10">
    <property type="entry name" value="Cytosolic phospholipase A2 catalytic domain"/>
    <property type="match status" value="1"/>
</dbReference>
<keyword evidence="5 7" id="KW-0442">Lipid degradation</keyword>
<dbReference type="PANTHER" id="PTHR24185:SF1">
    <property type="entry name" value="CALCIUM-INDEPENDENT PHOSPHOLIPASE A2-GAMMA"/>
    <property type="match status" value="1"/>
</dbReference>
<evidence type="ECO:0000256" key="2">
    <source>
        <dbReference type="ARBA" id="ARBA00022614"/>
    </source>
</evidence>
<feature type="short sequence motif" description="DGA/G" evidence="7">
    <location>
        <begin position="763"/>
        <end position="765"/>
    </location>
</feature>
<dbReference type="InterPro" id="IPR016024">
    <property type="entry name" value="ARM-type_fold"/>
</dbReference>
<dbReference type="InterPro" id="IPR000225">
    <property type="entry name" value="Armadillo"/>
</dbReference>
<dbReference type="GO" id="GO:0006631">
    <property type="term" value="P:fatty acid metabolic process"/>
    <property type="evidence" value="ECO:0007669"/>
    <property type="project" value="TreeGrafter"/>
</dbReference>
<feature type="domain" description="PNPLA" evidence="9">
    <location>
        <begin position="549"/>
        <end position="776"/>
    </location>
</feature>
<feature type="short sequence motif" description="GXSXG" evidence="7">
    <location>
        <begin position="585"/>
        <end position="589"/>
    </location>
</feature>
<evidence type="ECO:0000256" key="3">
    <source>
        <dbReference type="ARBA" id="ARBA00022737"/>
    </source>
</evidence>
<feature type="active site" description="Nucleophile" evidence="7">
    <location>
        <position position="587"/>
    </location>
</feature>
<comment type="subcellular location">
    <subcellularLocation>
        <location evidence="1">Cytoplasm</location>
        <location evidence="1">Cytoskeleton</location>
        <location evidence="1">Cilium axoneme</location>
    </subcellularLocation>
</comment>
<evidence type="ECO:0000313" key="10">
    <source>
        <dbReference type="EMBL" id="EFN59236.1"/>
    </source>
</evidence>
<dbReference type="GO" id="GO:0016020">
    <property type="term" value="C:membrane"/>
    <property type="evidence" value="ECO:0007669"/>
    <property type="project" value="TreeGrafter"/>
</dbReference>
<reference evidence="10 11" key="1">
    <citation type="journal article" date="2010" name="Plant Cell">
        <title>The Chlorella variabilis NC64A genome reveals adaptation to photosymbiosis, coevolution with viruses, and cryptic sex.</title>
        <authorList>
            <person name="Blanc G."/>
            <person name="Duncan G."/>
            <person name="Agarkova I."/>
            <person name="Borodovsky M."/>
            <person name="Gurnon J."/>
            <person name="Kuo A."/>
            <person name="Lindquist E."/>
            <person name="Lucas S."/>
            <person name="Pangilinan J."/>
            <person name="Polle J."/>
            <person name="Salamov A."/>
            <person name="Terry A."/>
            <person name="Yamada T."/>
            <person name="Dunigan D.D."/>
            <person name="Grigoriev I.V."/>
            <person name="Claverie J.M."/>
            <person name="Van Etten J.L."/>
        </authorList>
    </citation>
    <scope>NUCLEOTIDE SEQUENCE [LARGE SCALE GENOMIC DNA]</scope>
    <source>
        <strain evidence="10 11">NC64A</strain>
    </source>
</reference>
<dbReference type="Gene3D" id="1.25.10.10">
    <property type="entry name" value="Leucine-rich Repeat Variant"/>
    <property type="match status" value="1"/>
</dbReference>
<accession>E1Z3U8</accession>
<dbReference type="GO" id="GO:0016042">
    <property type="term" value="P:lipid catabolic process"/>
    <property type="evidence" value="ECO:0007669"/>
    <property type="project" value="UniProtKB-UniRule"/>
</dbReference>
<evidence type="ECO:0000313" key="11">
    <source>
        <dbReference type="Proteomes" id="UP000008141"/>
    </source>
</evidence>
<proteinExistence type="predicted"/>
<feature type="short sequence motif" description="GXGXXG" evidence="7">
    <location>
        <begin position="553"/>
        <end position="558"/>
    </location>
</feature>
<dbReference type="Proteomes" id="UP000008141">
    <property type="component" value="Unassembled WGS sequence"/>
</dbReference>
<keyword evidence="4 7" id="KW-0378">Hydrolase</keyword>
<dbReference type="Pfam" id="PF01734">
    <property type="entry name" value="Patatin"/>
    <property type="match status" value="1"/>
</dbReference>
<evidence type="ECO:0000256" key="5">
    <source>
        <dbReference type="ARBA" id="ARBA00022963"/>
    </source>
</evidence>
<dbReference type="SMART" id="SM00369">
    <property type="entry name" value="LRR_TYP"/>
    <property type="match status" value="4"/>
</dbReference>
<protein>
    <recommendedName>
        <fullName evidence="9">PNPLA domain-containing protein</fullName>
    </recommendedName>
</protein>
<dbReference type="GeneID" id="17358586"/>
<evidence type="ECO:0000256" key="8">
    <source>
        <dbReference type="SAM" id="MobiDB-lite"/>
    </source>
</evidence>
<dbReference type="eggNOG" id="KOG4231">
    <property type="taxonomic scope" value="Eukaryota"/>
</dbReference>
<dbReference type="KEGG" id="cvr:CHLNCDRAFT_138222"/>
<dbReference type="SUPFAM" id="SSF52075">
    <property type="entry name" value="Outer arm dynein light chain 1"/>
    <property type="match status" value="1"/>
</dbReference>
<evidence type="ECO:0000256" key="6">
    <source>
        <dbReference type="ARBA" id="ARBA00023098"/>
    </source>
</evidence>
<dbReference type="PROSITE" id="PS51450">
    <property type="entry name" value="LRR"/>
    <property type="match status" value="1"/>
</dbReference>
<dbReference type="InterPro" id="IPR002641">
    <property type="entry name" value="PNPLA_dom"/>
</dbReference>
<dbReference type="OrthoDB" id="630895at2759"/>
<evidence type="ECO:0000256" key="4">
    <source>
        <dbReference type="ARBA" id="ARBA00022801"/>
    </source>
</evidence>
<dbReference type="PANTHER" id="PTHR24185">
    <property type="entry name" value="CALCIUM-INDEPENDENT PHOSPHOLIPASE A2-GAMMA"/>
    <property type="match status" value="1"/>
</dbReference>
<dbReference type="InterPro" id="IPR011989">
    <property type="entry name" value="ARM-like"/>
</dbReference>
<feature type="compositionally biased region" description="Low complexity" evidence="8">
    <location>
        <begin position="984"/>
        <end position="1017"/>
    </location>
</feature>
<dbReference type="InterPro" id="IPR003591">
    <property type="entry name" value="Leu-rich_rpt_typical-subtyp"/>
</dbReference>
<organism evidence="11">
    <name type="scientific">Chlorella variabilis</name>
    <name type="common">Green alga</name>
    <dbReference type="NCBI Taxonomy" id="554065"/>
    <lineage>
        <taxon>Eukaryota</taxon>
        <taxon>Viridiplantae</taxon>
        <taxon>Chlorophyta</taxon>
        <taxon>core chlorophytes</taxon>
        <taxon>Trebouxiophyceae</taxon>
        <taxon>Chlorellales</taxon>
        <taxon>Chlorellaceae</taxon>
        <taxon>Chlorella clade</taxon>
        <taxon>Chlorella</taxon>
    </lineage>
</organism>
<dbReference type="RefSeq" id="XP_005851338.1">
    <property type="nucleotide sequence ID" value="XM_005851276.1"/>
</dbReference>
<dbReference type="InterPro" id="IPR055414">
    <property type="entry name" value="LRR_R13L4/SHOC2-like"/>
</dbReference>
<dbReference type="OMA" id="TCHLPNV"/>
<dbReference type="PROSITE" id="PS51635">
    <property type="entry name" value="PNPLA"/>
    <property type="match status" value="1"/>
</dbReference>
<dbReference type="STRING" id="554065.E1Z3U8"/>
<evidence type="ECO:0000256" key="7">
    <source>
        <dbReference type="PROSITE-ProRule" id="PRU01161"/>
    </source>
</evidence>
<dbReference type="EMBL" id="GL433836">
    <property type="protein sequence ID" value="EFN59236.1"/>
    <property type="molecule type" value="Genomic_DNA"/>
</dbReference>
<sequence length="1289" mass="136463">MFGLPSFSKRQPDAWRLQLAFSHQQELEVSWTAVDGEATVLASVHDALNSPDLVHEHVKVQLSTGRQQLLGVVAAAGFGQAAARLSLSVQATRSRLTSAELTRTSGSATMSTSIALALWSALDVGTVTRLRVADGGAVAALADTRVLARFKALRVLNLSNAGLGALPPAVGLLTELQELRVVGNQLRILPPEIGQLTKLRVLAADSNQLTILPGELRRCVLLEELTLQHNRLTSVLLSFASLRNLSVLHLYDNPLEFLPEISPCGHLHHITVANLRVTADPAYTKFKVEVLPPPPGGGGSGIASISLWDSKQSDKLRPIFSLMLRRSSGHHPLLAGALRYLAEEDPKNRELMARQENGLQQLVLMALSDNPVVVEETCRTLRLLAEHSPALADAVVENDANAIMRLLPSADRHRQLSTLRLLASIAYSSSAASAKLATDSLLRSLEELVVGEGGEAGEQQGGDDSSSREAVRTAALKALGNLAFCAENQRQLERNSGLMRRLSQLALSREEPLKVQAAALRVLAILGENELVRAAVGKPPIQGRGLRILSLDGGGMKGLATVRLLRELERHTGKRIYEMFDLIVGTSTGGLLAVALGLRQLDMDDCTYIYKVLGQKVFSRIVAAKDSKEESWMESFYRTFQNKTSHVRAVVVGYKHDASVYESLLREYCDFSTHERCVGDAMIDTAGLNVPSIALVSTLSSVSPAPPFVFRNYQLPPGSDTLAQQISGHAGSCKHAVWQAVRASSAASFYLEDFSCGGDKFQDGAVTANNPCVIALQEARLLWPEHRVEVVVSLGVGLAPPARREKGLTSFMETGSILIESSTSVTRVEEAVATLLPLVPGVKYFRFCALDPRCAMELDEIDPERWAALEAATDDYIALPAAQAKFAAAAAALGTQGGEAGAEMAAPSSARAPVKLGLRRKLVVLRAPRLGAQQASVDDAVAASLGRLPDCAAVVNLQRLTVPPSGRECDQEQQLPSAAPTPPAVSSAAGTTLAVTAPSRAGGPPPAAQQAQVAAPESPDDGSVVPEGSGLSAYLSSWFGSPAKQPKQPPPAPDAAGDAAVAALAGRRLEEQVAPLVPSVGVVHLGMEAVGGDGPVLQWKQRLQVVAEPSEEASALLQSLGHDPQDARLTDIFSQQPTLELAGSRTLNVLSSQTHWTEGAPLSMLLLSAASPQVVLPEDSLGALAWLLRGQLVVCTAALPHGFAAAIVRAGAKGVVCRMAAGAEADAGNGSEEGSAAPLECSTEDCCGYFAAFYEALLAGRSVATALQAAEEQHPALRGAYQLHNDSSV</sequence>
<feature type="region of interest" description="Disordered" evidence="8">
    <location>
        <begin position="965"/>
        <end position="1059"/>
    </location>
</feature>
<dbReference type="SMART" id="SM00185">
    <property type="entry name" value="ARM"/>
    <property type="match status" value="3"/>
</dbReference>
<keyword evidence="3" id="KW-0677">Repeat</keyword>
<evidence type="ECO:0000256" key="1">
    <source>
        <dbReference type="ARBA" id="ARBA00004430"/>
    </source>
</evidence>
<keyword evidence="2" id="KW-0433">Leucine-rich repeat</keyword>
<dbReference type="InterPro" id="IPR001611">
    <property type="entry name" value="Leu-rich_rpt"/>
</dbReference>
<keyword evidence="6 7" id="KW-0443">Lipid metabolism</keyword>
<keyword evidence="11" id="KW-1185">Reference proteome</keyword>
<gene>
    <name evidence="10" type="ORF">CHLNCDRAFT_138222</name>
</gene>
<dbReference type="GO" id="GO:0004620">
    <property type="term" value="F:phospholipase activity"/>
    <property type="evidence" value="ECO:0007669"/>
    <property type="project" value="TreeGrafter"/>
</dbReference>
<evidence type="ECO:0000259" key="9">
    <source>
        <dbReference type="PROSITE" id="PS51635"/>
    </source>
</evidence>
<dbReference type="GO" id="GO:0005930">
    <property type="term" value="C:axoneme"/>
    <property type="evidence" value="ECO:0007669"/>
    <property type="project" value="UniProtKB-SubCell"/>
</dbReference>
<feature type="active site" description="Proton acceptor" evidence="7">
    <location>
        <position position="763"/>
    </location>
</feature>
<dbReference type="Pfam" id="PF23598">
    <property type="entry name" value="LRR_14"/>
    <property type="match status" value="1"/>
</dbReference>
<name>E1Z3U8_CHLVA</name>
<dbReference type="Gene3D" id="3.80.10.10">
    <property type="entry name" value="Ribonuclease Inhibitor"/>
    <property type="match status" value="1"/>
</dbReference>
<dbReference type="InterPro" id="IPR016035">
    <property type="entry name" value="Acyl_Trfase/lysoPLipase"/>
</dbReference>
<dbReference type="InterPro" id="IPR032675">
    <property type="entry name" value="LRR_dom_sf"/>
</dbReference>
<dbReference type="SUPFAM" id="SSF52151">
    <property type="entry name" value="FabD/lysophospholipase-like"/>
    <property type="match status" value="1"/>
</dbReference>
<dbReference type="InParanoid" id="E1Z3U8"/>
<dbReference type="SUPFAM" id="SSF48371">
    <property type="entry name" value="ARM repeat"/>
    <property type="match status" value="1"/>
</dbReference>